<sequence length="161" mass="18118">MYSYGEDDLELVIQYDDLLHGDSLQRGLDMLWKSRILVGPWPAKSLDSDEQDHPYTYGMLQLPGGAWIGCRAYAESGAQHDQRLVLCIPSVLLKEAYLLLGGTSVSRHEAPQVLKQVMEEIARLLYETMPFRLAYIGIGASRRRGPDSMEIEPIDICGQMC</sequence>
<protein>
    <recommendedName>
        <fullName evidence="3">AraC family transcriptional regulator</fullName>
    </recommendedName>
</protein>
<reference evidence="1 2" key="1">
    <citation type="submission" date="2023-07" db="EMBL/GenBank/DDBJ databases">
        <title>Paenibacillus sp. JX-17 nov. isolated from soil.</title>
        <authorList>
            <person name="Wan Y."/>
            <person name="Liu B."/>
        </authorList>
    </citation>
    <scope>NUCLEOTIDE SEQUENCE [LARGE SCALE GENOMIC DNA]</scope>
    <source>
        <strain evidence="1 2">JX-17</strain>
    </source>
</reference>
<dbReference type="EMBL" id="JAUQTB010000003">
    <property type="protein sequence ID" value="MDO7906331.1"/>
    <property type="molecule type" value="Genomic_DNA"/>
</dbReference>
<evidence type="ECO:0008006" key="3">
    <source>
        <dbReference type="Google" id="ProtNLM"/>
    </source>
</evidence>
<dbReference type="Proteomes" id="UP001240171">
    <property type="component" value="Unassembled WGS sequence"/>
</dbReference>
<keyword evidence="2" id="KW-1185">Reference proteome</keyword>
<accession>A0ABT9CAQ9</accession>
<evidence type="ECO:0000313" key="1">
    <source>
        <dbReference type="EMBL" id="MDO7906331.1"/>
    </source>
</evidence>
<name>A0ABT9CAQ9_9BACL</name>
<dbReference type="RefSeq" id="WP_305023529.1">
    <property type="nucleotide sequence ID" value="NZ_JAUQTB010000003.1"/>
</dbReference>
<proteinExistence type="predicted"/>
<organism evidence="1 2">
    <name type="scientific">Paenibacillus lacisoli</name>
    <dbReference type="NCBI Taxonomy" id="3064525"/>
    <lineage>
        <taxon>Bacteria</taxon>
        <taxon>Bacillati</taxon>
        <taxon>Bacillota</taxon>
        <taxon>Bacilli</taxon>
        <taxon>Bacillales</taxon>
        <taxon>Paenibacillaceae</taxon>
        <taxon>Paenibacillus</taxon>
    </lineage>
</organism>
<comment type="caution">
    <text evidence="1">The sequence shown here is derived from an EMBL/GenBank/DDBJ whole genome shotgun (WGS) entry which is preliminary data.</text>
</comment>
<gene>
    <name evidence="1" type="ORF">Q5741_07855</name>
</gene>
<evidence type="ECO:0000313" key="2">
    <source>
        <dbReference type="Proteomes" id="UP001240171"/>
    </source>
</evidence>